<feature type="compositionally biased region" description="Low complexity" evidence="1">
    <location>
        <begin position="80"/>
        <end position="91"/>
    </location>
</feature>
<evidence type="ECO:0000313" key="4">
    <source>
        <dbReference type="Proteomes" id="UP001530377"/>
    </source>
</evidence>
<proteinExistence type="predicted"/>
<feature type="region of interest" description="Disordered" evidence="1">
    <location>
        <begin position="298"/>
        <end position="319"/>
    </location>
</feature>
<dbReference type="AlphaFoldDB" id="A0ABD3RTL2"/>
<keyword evidence="4" id="KW-1185">Reference proteome</keyword>
<comment type="caution">
    <text evidence="3">The sequence shown here is derived from an EMBL/GenBank/DDBJ whole genome shotgun (WGS) entry which is preliminary data.</text>
</comment>
<feature type="region of interest" description="Disordered" evidence="1">
    <location>
        <begin position="20"/>
        <end position="56"/>
    </location>
</feature>
<feature type="compositionally biased region" description="Acidic residues" evidence="1">
    <location>
        <begin position="302"/>
        <end position="319"/>
    </location>
</feature>
<keyword evidence="2" id="KW-0732">Signal</keyword>
<accession>A0ABD3RTL2</accession>
<gene>
    <name evidence="3" type="ORF">ACHAXA_007400</name>
</gene>
<feature type="region of interest" description="Disordered" evidence="1">
    <location>
        <begin position="71"/>
        <end position="92"/>
    </location>
</feature>
<evidence type="ECO:0000256" key="2">
    <source>
        <dbReference type="SAM" id="SignalP"/>
    </source>
</evidence>
<name>A0ABD3RTL2_9STRA</name>
<feature type="signal peptide" evidence="2">
    <location>
        <begin position="1"/>
        <end position="23"/>
    </location>
</feature>
<dbReference type="EMBL" id="JALLPB020000267">
    <property type="protein sequence ID" value="KAL3811335.1"/>
    <property type="molecule type" value="Genomic_DNA"/>
</dbReference>
<evidence type="ECO:0000256" key="1">
    <source>
        <dbReference type="SAM" id="MobiDB-lite"/>
    </source>
</evidence>
<reference evidence="3 4" key="1">
    <citation type="submission" date="2024-10" db="EMBL/GenBank/DDBJ databases">
        <title>Updated reference genomes for cyclostephanoid diatoms.</title>
        <authorList>
            <person name="Roberts W.R."/>
            <person name="Alverson A.J."/>
        </authorList>
    </citation>
    <scope>NUCLEOTIDE SEQUENCE [LARGE SCALE GENOMIC DNA]</scope>
    <source>
        <strain evidence="3 4">AJA228-03</strain>
    </source>
</reference>
<protein>
    <submittedName>
        <fullName evidence="3">Uncharacterized protein</fullName>
    </submittedName>
</protein>
<feature type="chain" id="PRO_5044755529" evidence="2">
    <location>
        <begin position="24"/>
        <end position="337"/>
    </location>
</feature>
<organism evidence="3 4">
    <name type="scientific">Cyclostephanos tholiformis</name>
    <dbReference type="NCBI Taxonomy" id="382380"/>
    <lineage>
        <taxon>Eukaryota</taxon>
        <taxon>Sar</taxon>
        <taxon>Stramenopiles</taxon>
        <taxon>Ochrophyta</taxon>
        <taxon>Bacillariophyta</taxon>
        <taxon>Coscinodiscophyceae</taxon>
        <taxon>Thalassiosirophycidae</taxon>
        <taxon>Stephanodiscales</taxon>
        <taxon>Stephanodiscaceae</taxon>
        <taxon>Cyclostephanos</taxon>
    </lineage>
</organism>
<feature type="region of interest" description="Disordered" evidence="1">
    <location>
        <begin position="164"/>
        <end position="190"/>
    </location>
</feature>
<sequence length="337" mass="36441">MVRARRALLAAAACAASASTATSFTTTTTTTTKTTKTTPAIVSSPPPPQRRHHSSVPRRGMAFGMRRCMHGDDDERRRMQTSSSSSSSCTSRRWRSRSIVVRTMRSIGDMRGRASSIRTRFTSSSASASSYSSTITKTLSSEVDLSSLSVMDVVLFRRRISGGDDVRDDIDDDDPTTGGNSGRRGGHGRMTPLELGAVQENGSIAPLSAWTGESAYATTANDMMAFVVDEIHQFPGLTSNDVMILDVPSMSSSPSYVDYGSRQVGGGKGPGNPHGEESELIYYVDRAVVEGLYRVLTKMTPDDDDNDDDDDGSDDDDDLAEVLSIDIVVNPDLEHMW</sequence>
<dbReference type="Proteomes" id="UP001530377">
    <property type="component" value="Unassembled WGS sequence"/>
</dbReference>
<evidence type="ECO:0000313" key="3">
    <source>
        <dbReference type="EMBL" id="KAL3811335.1"/>
    </source>
</evidence>
<feature type="compositionally biased region" description="Low complexity" evidence="1">
    <location>
        <begin position="20"/>
        <end position="38"/>
    </location>
</feature>
<feature type="compositionally biased region" description="Acidic residues" evidence="1">
    <location>
        <begin position="166"/>
        <end position="175"/>
    </location>
</feature>